<evidence type="ECO:0000256" key="1">
    <source>
        <dbReference type="SAM" id="Phobius"/>
    </source>
</evidence>
<keyword evidence="1" id="KW-0472">Membrane</keyword>
<organism evidence="2">
    <name type="scientific">Homo sapiens</name>
    <name type="common">Human</name>
    <dbReference type="NCBI Taxonomy" id="9606"/>
    <lineage>
        <taxon>Eukaryota</taxon>
        <taxon>Metazoa</taxon>
        <taxon>Chordata</taxon>
        <taxon>Craniata</taxon>
        <taxon>Vertebrata</taxon>
        <taxon>Euteleostomi</taxon>
        <taxon>Mammalia</taxon>
        <taxon>Eutheria</taxon>
        <taxon>Euarchontoglires</taxon>
        <taxon>Primates</taxon>
        <taxon>Haplorrhini</taxon>
        <taxon>Catarrhini</taxon>
        <taxon>Hominidae</taxon>
        <taxon>Homo</taxon>
    </lineage>
</organism>
<name>Q6ZVB8_HUMAN</name>
<evidence type="ECO:0000313" key="2">
    <source>
        <dbReference type="EMBL" id="BAC85944.1"/>
    </source>
</evidence>
<reference evidence="2" key="1">
    <citation type="submission" date="2003-07" db="EMBL/GenBank/DDBJ databases">
        <title>NEDO human cDNA sequencing project.</title>
        <authorList>
            <person name="Kawakami B."/>
            <person name="Sugiyama A."/>
            <person name="Takemoto M."/>
            <person name="Sugiyama T."/>
            <person name="Irie R."/>
            <person name="Otsuki T."/>
            <person name="Sato H."/>
            <person name="Ota T."/>
            <person name="Wakamatsu A."/>
            <person name="Ishii S."/>
            <person name="Yamamoto J."/>
            <person name="Isono Y."/>
            <person name="Kawai-Hio Y."/>
            <person name="Saito K."/>
            <person name="Nishikawa T."/>
            <person name="Kimura K."/>
            <person name="Yamashita H."/>
            <person name="Matsuo K."/>
            <person name="Nakamura Y."/>
            <person name="Sekine M."/>
            <person name="Kikuchi H."/>
            <person name="Kanda K."/>
            <person name="Wagatsuma M."/>
            <person name="Murakawa K."/>
            <person name="Kanehori K."/>
            <person name="Takahashi-Fujii A."/>
            <person name="Oshima A."/>
            <person name="Suzuki Y."/>
            <person name="Sugano S."/>
            <person name="Nagahari K."/>
            <person name="Masuho Y."/>
            <person name="Nagai K."/>
            <person name="Isogai T."/>
        </authorList>
    </citation>
    <scope>NUCLEOTIDE SEQUENCE</scope>
    <source>
        <tissue evidence="2">Brain</tissue>
    </source>
</reference>
<feature type="transmembrane region" description="Helical" evidence="1">
    <location>
        <begin position="37"/>
        <end position="57"/>
    </location>
</feature>
<keyword evidence="1" id="KW-1133">Transmembrane helix</keyword>
<keyword evidence="1" id="KW-0812">Transmembrane</keyword>
<dbReference type="AlphaFoldDB" id="Q6ZVB8"/>
<proteinExistence type="evidence at transcript level"/>
<sequence length="163" mass="17673">MPHPRPPSTPPPRPLSTPCPQLPLLAPVPAFLSHPPVSIFLLCSHPLSLSVSLLFLFSVSPSDHLTPLACCLASSLSPFLSLFVSSLFLTHFLYLAASPCFRLSVSLFPPPLSLPRSPISVSPPWCLLLTQESKPFFPRGWAKQPQPGPFSATRFLTWGPSAP</sequence>
<protein>
    <submittedName>
        <fullName evidence="2">cDNA FLJ42789 fis, clone BRAWH3007221</fullName>
    </submittedName>
</protein>
<feature type="transmembrane region" description="Helical" evidence="1">
    <location>
        <begin position="69"/>
        <end position="94"/>
    </location>
</feature>
<dbReference type="EMBL" id="AK124779">
    <property type="protein sequence ID" value="BAC85944.1"/>
    <property type="molecule type" value="mRNA"/>
</dbReference>
<accession>Q6ZVB8</accession>